<evidence type="ECO:0000256" key="1">
    <source>
        <dbReference type="SAM" id="SignalP"/>
    </source>
</evidence>
<feature type="signal peptide" evidence="1">
    <location>
        <begin position="1"/>
        <end position="23"/>
    </location>
</feature>
<name>A0AAD7J4F3_9AGAR</name>
<accession>A0AAD7J4F3</accession>
<evidence type="ECO:0000313" key="2">
    <source>
        <dbReference type="EMBL" id="KAJ7756075.1"/>
    </source>
</evidence>
<dbReference type="EMBL" id="JARJLG010000062">
    <property type="protein sequence ID" value="KAJ7756075.1"/>
    <property type="molecule type" value="Genomic_DNA"/>
</dbReference>
<feature type="chain" id="PRO_5042150015" evidence="1">
    <location>
        <begin position="24"/>
        <end position="400"/>
    </location>
</feature>
<proteinExistence type="predicted"/>
<keyword evidence="1" id="KW-0732">Signal</keyword>
<evidence type="ECO:0000313" key="3">
    <source>
        <dbReference type="Proteomes" id="UP001215280"/>
    </source>
</evidence>
<gene>
    <name evidence="2" type="ORF">DFH07DRAFT_773270</name>
</gene>
<reference evidence="2" key="1">
    <citation type="submission" date="2023-03" db="EMBL/GenBank/DDBJ databases">
        <title>Massive genome expansion in bonnet fungi (Mycena s.s.) driven by repeated elements and novel gene families across ecological guilds.</title>
        <authorList>
            <consortium name="Lawrence Berkeley National Laboratory"/>
            <person name="Harder C.B."/>
            <person name="Miyauchi S."/>
            <person name="Viragh M."/>
            <person name="Kuo A."/>
            <person name="Thoen E."/>
            <person name="Andreopoulos B."/>
            <person name="Lu D."/>
            <person name="Skrede I."/>
            <person name="Drula E."/>
            <person name="Henrissat B."/>
            <person name="Morin E."/>
            <person name="Kohler A."/>
            <person name="Barry K."/>
            <person name="LaButti K."/>
            <person name="Morin E."/>
            <person name="Salamov A."/>
            <person name="Lipzen A."/>
            <person name="Mereny Z."/>
            <person name="Hegedus B."/>
            <person name="Baldrian P."/>
            <person name="Stursova M."/>
            <person name="Weitz H."/>
            <person name="Taylor A."/>
            <person name="Grigoriev I.V."/>
            <person name="Nagy L.G."/>
            <person name="Martin F."/>
            <person name="Kauserud H."/>
        </authorList>
    </citation>
    <scope>NUCLEOTIDE SEQUENCE</scope>
    <source>
        <strain evidence="2">CBHHK188m</strain>
    </source>
</reference>
<comment type="caution">
    <text evidence="2">The sequence shown here is derived from an EMBL/GenBank/DDBJ whole genome shotgun (WGS) entry which is preliminary data.</text>
</comment>
<sequence>MLAMSKLPALFSFPIFSFRLVSSRYSCSTMTSKQEKLPFQICLQFGSHLLDSPNPRASWNPIRERGERNVQSLSAPSPKVRRIKVLTYSRTIFVPFPSGFTAVRQHSYGHDRYVAFPASFLSAFILFSSIRRLAQWVSGPGGAHAQLLHATPDSPIRVTRSCVTLLRTTQVLLSSLTSPNFLSLTGSYRNTAVDRHVMRAVTVSLSSYLLCRRAAAAVFMSGYFELSLEQALYSTQCKQLVNACNRILTTWRPDRQYIYFTIISDESEHPYESQLIRNPTVVEPNARKVMELIEDIRPKLVQLGGNPGVLPREGFPDVAAPQFTLSTSWDYEITKSSSIASPEGQNGHPNVQLAVFLPEALLCLFGHLTSSQNSSENPGELVYATQALSPKFCGQGGLEN</sequence>
<protein>
    <submittedName>
        <fullName evidence="2">Uncharacterized protein</fullName>
    </submittedName>
</protein>
<organism evidence="2 3">
    <name type="scientific">Mycena maculata</name>
    <dbReference type="NCBI Taxonomy" id="230809"/>
    <lineage>
        <taxon>Eukaryota</taxon>
        <taxon>Fungi</taxon>
        <taxon>Dikarya</taxon>
        <taxon>Basidiomycota</taxon>
        <taxon>Agaricomycotina</taxon>
        <taxon>Agaricomycetes</taxon>
        <taxon>Agaricomycetidae</taxon>
        <taxon>Agaricales</taxon>
        <taxon>Marasmiineae</taxon>
        <taxon>Mycenaceae</taxon>
        <taxon>Mycena</taxon>
    </lineage>
</organism>
<dbReference type="AlphaFoldDB" id="A0AAD7J4F3"/>
<dbReference type="Proteomes" id="UP001215280">
    <property type="component" value="Unassembled WGS sequence"/>
</dbReference>
<keyword evidence="3" id="KW-1185">Reference proteome</keyword>